<evidence type="ECO:0000313" key="3">
    <source>
        <dbReference type="Proteomes" id="UP000250369"/>
    </source>
</evidence>
<dbReference type="AlphaFoldDB" id="A0A329MFS3"/>
<keyword evidence="1" id="KW-0472">Membrane</keyword>
<accession>A0A329MFS3</accession>
<keyword evidence="3" id="KW-1185">Reference proteome</keyword>
<feature type="transmembrane region" description="Helical" evidence="1">
    <location>
        <begin position="82"/>
        <end position="99"/>
    </location>
</feature>
<reference evidence="2 3" key="1">
    <citation type="journal article" date="2009" name="Int. J. Syst. Evol. Microbiol.">
        <title>Paenibacillus contaminans sp. nov., isolated from a contaminated laboratory plate.</title>
        <authorList>
            <person name="Chou J.H."/>
            <person name="Lee J.H."/>
            <person name="Lin M.C."/>
            <person name="Chang P.S."/>
            <person name="Arun A.B."/>
            <person name="Young C.C."/>
            <person name="Chen W.M."/>
        </authorList>
    </citation>
    <scope>NUCLEOTIDE SEQUENCE [LARGE SCALE GENOMIC DNA]</scope>
    <source>
        <strain evidence="2 3">CKOBP-6</strain>
    </source>
</reference>
<protein>
    <submittedName>
        <fullName evidence="2">Uncharacterized protein</fullName>
    </submittedName>
</protein>
<keyword evidence="1" id="KW-1133">Transmembrane helix</keyword>
<sequence length="229" mass="25356">MLGVMLIHTMRKIHGALFMETERVEKMNPGYLSLIWIVISLILLVSGWKDVVLHNIPRRQIAVFFIAWFLLVFVQFEVKGMKVCGIVPLIAVIGIYGLVSRISAERRLQTITAVILLGTIDFGMRQTEGIAAPALPDSAFILALAVTLLVRKPALQISALSLSLLLSEGMVLVAAGGRMPASLGDAVFQDHWWMTVCTARIWTLLAEGAAAAVKHGYHSLLERTRQWRK</sequence>
<organism evidence="2 3">
    <name type="scientific">Paenibacillus contaminans</name>
    <dbReference type="NCBI Taxonomy" id="450362"/>
    <lineage>
        <taxon>Bacteria</taxon>
        <taxon>Bacillati</taxon>
        <taxon>Bacillota</taxon>
        <taxon>Bacilli</taxon>
        <taxon>Bacillales</taxon>
        <taxon>Paenibacillaceae</taxon>
        <taxon>Paenibacillus</taxon>
    </lineage>
</organism>
<name>A0A329MFS3_9BACL</name>
<proteinExistence type="predicted"/>
<comment type="caution">
    <text evidence="2">The sequence shown here is derived from an EMBL/GenBank/DDBJ whole genome shotgun (WGS) entry which is preliminary data.</text>
</comment>
<feature type="transmembrane region" description="Helical" evidence="1">
    <location>
        <begin position="30"/>
        <end position="48"/>
    </location>
</feature>
<gene>
    <name evidence="2" type="ORF">DQG23_24890</name>
</gene>
<evidence type="ECO:0000256" key="1">
    <source>
        <dbReference type="SAM" id="Phobius"/>
    </source>
</evidence>
<evidence type="ECO:0000313" key="2">
    <source>
        <dbReference type="EMBL" id="RAV18542.1"/>
    </source>
</evidence>
<keyword evidence="1" id="KW-0812">Transmembrane</keyword>
<feature type="transmembrane region" description="Helical" evidence="1">
    <location>
        <begin position="60"/>
        <end position="76"/>
    </location>
</feature>
<dbReference type="EMBL" id="QMFB01000016">
    <property type="protein sequence ID" value="RAV18542.1"/>
    <property type="molecule type" value="Genomic_DNA"/>
</dbReference>
<dbReference type="Proteomes" id="UP000250369">
    <property type="component" value="Unassembled WGS sequence"/>
</dbReference>